<keyword evidence="2" id="KW-1185">Reference proteome</keyword>
<organism evidence="1 2">
    <name type="scientific">Pseudochrobactrum asaccharolyticum</name>
    <dbReference type="NCBI Taxonomy" id="354351"/>
    <lineage>
        <taxon>Bacteria</taxon>
        <taxon>Pseudomonadati</taxon>
        <taxon>Pseudomonadota</taxon>
        <taxon>Alphaproteobacteria</taxon>
        <taxon>Hyphomicrobiales</taxon>
        <taxon>Brucellaceae</taxon>
        <taxon>Pseudochrobactrum</taxon>
    </lineage>
</organism>
<comment type="caution">
    <text evidence="1">The sequence shown here is derived from an EMBL/GenBank/DDBJ whole genome shotgun (WGS) entry which is preliminary data.</text>
</comment>
<dbReference type="AlphaFoldDB" id="A0A366DGX3"/>
<sequence>MSSNGYSMRQDSPGKWTVYDTYSGKPVVYNDIVQTNLTEDDANEILELLRQDYIEKSTERNKPA</sequence>
<name>A0A366DGX3_9HYPH</name>
<proteinExistence type="predicted"/>
<evidence type="ECO:0000313" key="2">
    <source>
        <dbReference type="Proteomes" id="UP000252893"/>
    </source>
</evidence>
<reference evidence="1 2" key="1">
    <citation type="submission" date="2018-06" db="EMBL/GenBank/DDBJ databases">
        <title>Genomic Encyclopedia of Type Strains, Phase IV (KMG-IV): sequencing the most valuable type-strain genomes for metagenomic binning, comparative biology and taxonomic classification.</title>
        <authorList>
            <person name="Goeker M."/>
        </authorList>
    </citation>
    <scope>NUCLEOTIDE SEQUENCE [LARGE SCALE GENOMIC DNA]</scope>
    <source>
        <strain evidence="1 2">DSM 25619</strain>
    </source>
</reference>
<gene>
    <name evidence="1" type="ORF">DFR47_11919</name>
</gene>
<evidence type="ECO:0000313" key="1">
    <source>
        <dbReference type="EMBL" id="RBO88518.1"/>
    </source>
</evidence>
<dbReference type="Proteomes" id="UP000252893">
    <property type="component" value="Unassembled WGS sequence"/>
</dbReference>
<dbReference type="EMBL" id="QNRH01000019">
    <property type="protein sequence ID" value="RBO88518.1"/>
    <property type="molecule type" value="Genomic_DNA"/>
</dbReference>
<protein>
    <submittedName>
        <fullName evidence="1">Uncharacterized protein</fullName>
    </submittedName>
</protein>
<dbReference type="RefSeq" id="WP_147245706.1">
    <property type="nucleotide sequence ID" value="NZ_JBHEEG010000018.1"/>
</dbReference>
<dbReference type="OrthoDB" id="8450379at2"/>
<accession>A0A366DGX3</accession>